<evidence type="ECO:0000313" key="3">
    <source>
        <dbReference type="Proteomes" id="UP000237274"/>
    </source>
</evidence>
<evidence type="ECO:0000313" key="2">
    <source>
        <dbReference type="EMBL" id="POE26961.1"/>
    </source>
</evidence>
<dbReference type="Proteomes" id="UP000237274">
    <property type="component" value="Unassembled WGS sequence"/>
</dbReference>
<protein>
    <submittedName>
        <fullName evidence="2">Uncharacterized protein</fullName>
    </submittedName>
</protein>
<gene>
    <name evidence="2" type="ORF">BV926_08200</name>
</gene>
<proteinExistence type="predicted"/>
<dbReference type="AlphaFoldDB" id="A0ABD6VRA9"/>
<feature type="compositionally biased region" description="Basic and acidic residues" evidence="1">
    <location>
        <begin position="24"/>
        <end position="34"/>
    </location>
</feature>
<evidence type="ECO:0000256" key="1">
    <source>
        <dbReference type="SAM" id="MobiDB-lite"/>
    </source>
</evidence>
<dbReference type="EMBL" id="MTAO01000004">
    <property type="protein sequence ID" value="POE26961.1"/>
    <property type="molecule type" value="Genomic_DNA"/>
</dbReference>
<organism evidence="2 3">
    <name type="scientific">Pectobacterium odoriferum</name>
    <dbReference type="NCBI Taxonomy" id="78398"/>
    <lineage>
        <taxon>Bacteria</taxon>
        <taxon>Pseudomonadati</taxon>
        <taxon>Pseudomonadota</taxon>
        <taxon>Gammaproteobacteria</taxon>
        <taxon>Enterobacterales</taxon>
        <taxon>Pectobacteriaceae</taxon>
        <taxon>Pectobacterium</taxon>
    </lineage>
</organism>
<name>A0ABD6VRA9_9GAMM</name>
<accession>A0ABD6VRA9</accession>
<feature type="region of interest" description="Disordered" evidence="1">
    <location>
        <begin position="1"/>
        <end position="62"/>
    </location>
</feature>
<sequence>MIRVTNLPGADLNAACSGPNGAKLMDEPSNERSQRTCNLKYDGYKMEGNNSDRAEALSQKQR</sequence>
<reference evidence="2 3" key="1">
    <citation type="submission" date="2017-01" db="EMBL/GenBank/DDBJ databases">
        <title>Comparative Genomics of 38 Pectobacterium strains comprising three species revealed the characteristics of Pectobacterium carotovorum.</title>
        <authorList>
            <person name="Xie H."/>
            <person name="Ma Y."/>
            <person name="Li X."/>
        </authorList>
    </citation>
    <scope>NUCLEOTIDE SEQUENCE [LARGE SCALE GENOMIC DNA]</scope>
    <source>
        <strain evidence="2 3">Q142</strain>
    </source>
</reference>
<comment type="caution">
    <text evidence="2">The sequence shown here is derived from an EMBL/GenBank/DDBJ whole genome shotgun (WGS) entry which is preliminary data.</text>
</comment>
<feature type="compositionally biased region" description="Basic and acidic residues" evidence="1">
    <location>
        <begin position="42"/>
        <end position="55"/>
    </location>
</feature>